<dbReference type="Proteomes" id="UP000544095">
    <property type="component" value="Unassembled WGS sequence"/>
</dbReference>
<accession>A0A8H5KA88</accession>
<feature type="compositionally biased region" description="Basic residues" evidence="1">
    <location>
        <begin position="336"/>
        <end position="347"/>
    </location>
</feature>
<feature type="region of interest" description="Disordered" evidence="1">
    <location>
        <begin position="405"/>
        <end position="460"/>
    </location>
</feature>
<evidence type="ECO:0000313" key="3">
    <source>
        <dbReference type="Proteomes" id="UP000544095"/>
    </source>
</evidence>
<sequence>MAATVSLDNMTFWVPPAVAVPECASQVKQQEQLLSQPEYSSPHVSEEQPHTLGFTGPTTNEPILIPSDTEGGLDIDDTDGDNGCRGVGWHSDDTLLSADALVPSLATASPDDVCYIDAFGCESDDLANNMRRLGTPTDDRLNQDTTETKPPCALPPRRPVTRSLSPPHSLVNEKSETQNPTAINTDGDPKLIGNKSVVASDDIPEGSLAQPPSPKGSEEEDLREGRGRAPNADKERTQTHQRSNPNFNINADTRPRSNGDNDTQGYQEGLEHGILPGLSSLPPRGDGKANDTPDVDQHMLKCRGQALFQIQFSWNSRMNDHSVADVGSRAGVRTSTPRRSRRASRRAVGHAFTPEEDNLLIGLKESQDRLPWSEIHKRFSGIFPGQRSQGSLQVHYCKLRGRKKTESPVMFPQEDQPTGRPQRSSSNIQYPHQDDSDDLDESDISTEDDDCFPVERDNFT</sequence>
<name>A0A8H5KA88_9HYPO</name>
<protein>
    <submittedName>
        <fullName evidence="2">Thioredoxin reductase</fullName>
    </submittedName>
</protein>
<proteinExistence type="predicted"/>
<feature type="compositionally biased region" description="Polar residues" evidence="1">
    <location>
        <begin position="29"/>
        <end position="43"/>
    </location>
</feature>
<evidence type="ECO:0000256" key="1">
    <source>
        <dbReference type="SAM" id="MobiDB-lite"/>
    </source>
</evidence>
<feature type="region of interest" description="Disordered" evidence="1">
    <location>
        <begin position="326"/>
        <end position="347"/>
    </location>
</feature>
<gene>
    <name evidence="2" type="ORF">FPANT_13919</name>
</gene>
<feature type="compositionally biased region" description="Polar residues" evidence="1">
    <location>
        <begin position="240"/>
        <end position="252"/>
    </location>
</feature>
<feature type="compositionally biased region" description="Polar residues" evidence="1">
    <location>
        <begin position="415"/>
        <end position="430"/>
    </location>
</feature>
<keyword evidence="3" id="KW-1185">Reference proteome</keyword>
<feature type="compositionally biased region" description="Basic and acidic residues" evidence="1">
    <location>
        <begin position="223"/>
        <end position="238"/>
    </location>
</feature>
<feature type="region of interest" description="Disordered" evidence="1">
    <location>
        <begin position="29"/>
        <end position="61"/>
    </location>
</feature>
<dbReference type="AlphaFoldDB" id="A0A8H5KA88"/>
<evidence type="ECO:0000313" key="2">
    <source>
        <dbReference type="EMBL" id="KAF5569432.1"/>
    </source>
</evidence>
<feature type="compositionally biased region" description="Acidic residues" evidence="1">
    <location>
        <begin position="435"/>
        <end position="452"/>
    </location>
</feature>
<dbReference type="EMBL" id="JAAOAR010001234">
    <property type="protein sequence ID" value="KAF5569432.1"/>
    <property type="molecule type" value="Genomic_DNA"/>
</dbReference>
<reference evidence="2 3" key="1">
    <citation type="submission" date="2020-05" db="EMBL/GenBank/DDBJ databases">
        <title>Identification and distribution of gene clusters putatively required for synthesis of sphingolipid metabolism inhibitors in phylogenetically diverse species of the filamentous fungus Fusarium.</title>
        <authorList>
            <person name="Kim H.-S."/>
            <person name="Busman M."/>
            <person name="Brown D.W."/>
            <person name="Divon H."/>
            <person name="Uhlig S."/>
            <person name="Proctor R.H."/>
        </authorList>
    </citation>
    <scope>NUCLEOTIDE SEQUENCE [LARGE SCALE GENOMIC DNA]</scope>
    <source>
        <strain evidence="2 3">NRRL 25211</strain>
    </source>
</reference>
<comment type="caution">
    <text evidence="2">The sequence shown here is derived from an EMBL/GenBank/DDBJ whole genome shotgun (WGS) entry which is preliminary data.</text>
</comment>
<feature type="region of interest" description="Disordered" evidence="1">
    <location>
        <begin position="130"/>
        <end position="293"/>
    </location>
</feature>
<organism evidence="2 3">
    <name type="scientific">Fusarium pseudoanthophilum</name>
    <dbReference type="NCBI Taxonomy" id="48495"/>
    <lineage>
        <taxon>Eukaryota</taxon>
        <taxon>Fungi</taxon>
        <taxon>Dikarya</taxon>
        <taxon>Ascomycota</taxon>
        <taxon>Pezizomycotina</taxon>
        <taxon>Sordariomycetes</taxon>
        <taxon>Hypocreomycetidae</taxon>
        <taxon>Hypocreales</taxon>
        <taxon>Nectriaceae</taxon>
        <taxon>Fusarium</taxon>
        <taxon>Fusarium fujikuroi species complex</taxon>
    </lineage>
</organism>